<evidence type="ECO:0000313" key="3">
    <source>
        <dbReference type="Proteomes" id="UP001233271"/>
    </source>
</evidence>
<gene>
    <name evidence="2" type="ORF">CcaverHIS019_0600870</name>
</gene>
<dbReference type="AlphaFoldDB" id="A0AA48L840"/>
<evidence type="ECO:0000313" key="2">
    <source>
        <dbReference type="EMBL" id="BEI93628.1"/>
    </source>
</evidence>
<organism evidence="2 3">
    <name type="scientific">Cutaneotrichosporon cavernicola</name>
    <dbReference type="NCBI Taxonomy" id="279322"/>
    <lineage>
        <taxon>Eukaryota</taxon>
        <taxon>Fungi</taxon>
        <taxon>Dikarya</taxon>
        <taxon>Basidiomycota</taxon>
        <taxon>Agaricomycotina</taxon>
        <taxon>Tremellomycetes</taxon>
        <taxon>Trichosporonales</taxon>
        <taxon>Trichosporonaceae</taxon>
        <taxon>Cutaneotrichosporon</taxon>
    </lineage>
</organism>
<accession>A0AA48L840</accession>
<dbReference type="Proteomes" id="UP001233271">
    <property type="component" value="Chromosome 6"/>
</dbReference>
<dbReference type="GeneID" id="85497498"/>
<proteinExistence type="predicted"/>
<dbReference type="EMBL" id="AP028217">
    <property type="protein sequence ID" value="BEI93628.1"/>
    <property type="molecule type" value="Genomic_DNA"/>
</dbReference>
<dbReference type="KEGG" id="ccac:CcaHIS019_0600870"/>
<feature type="region of interest" description="Disordered" evidence="1">
    <location>
        <begin position="1"/>
        <end position="31"/>
    </location>
</feature>
<name>A0AA48L840_9TREE</name>
<dbReference type="RefSeq" id="XP_060458893.1">
    <property type="nucleotide sequence ID" value="XM_060602506.1"/>
</dbReference>
<sequence length="325" mass="35048">MSQLKQQQIPAPVAGNGTDTGPRPVEGPKTFIDPAADTVLRSRDGRDFRVDGWMINANCTKLRDQVGSEIALDASRKVLKLVPNLMHNIPMPASFVWSMHNELFALCDEMGANGVAQIALISLCSVVELDPWGMFVLASQRNHFALARAALSALAASENKLRAQLGMNGTNGMHMNGYMYPHMHGNSMPPYGTNGMPYPMYPGWPGMGMGMGMMGQGHNGGYPMGHNSHHSHMLKPEQKKGKKKNAKALGAGDLDYASLNLIMSKAGNSDASISMPFLVSMMNSLLTSAAGSGTEINWEDVARNFKPTETQRASSKQVAKADNAE</sequence>
<reference evidence="2" key="1">
    <citation type="journal article" date="2023" name="BMC Genomics">
        <title>Chromosome-level genome assemblies of Cutaneotrichosporon spp. (Trichosporonales, Basidiomycota) reveal imbalanced evolution between nucleotide sequences and chromosome synteny.</title>
        <authorList>
            <person name="Kobayashi Y."/>
            <person name="Kayamori A."/>
            <person name="Aoki K."/>
            <person name="Shiwa Y."/>
            <person name="Matsutani M."/>
            <person name="Fujita N."/>
            <person name="Sugita T."/>
            <person name="Iwasaki W."/>
            <person name="Tanaka N."/>
            <person name="Takashima M."/>
        </authorList>
    </citation>
    <scope>NUCLEOTIDE SEQUENCE</scope>
    <source>
        <strain evidence="2">HIS019</strain>
    </source>
</reference>
<keyword evidence="3" id="KW-1185">Reference proteome</keyword>
<evidence type="ECO:0000256" key="1">
    <source>
        <dbReference type="SAM" id="MobiDB-lite"/>
    </source>
</evidence>
<protein>
    <submittedName>
        <fullName evidence="2">Uncharacterized protein</fullName>
    </submittedName>
</protein>